<keyword evidence="5 7" id="KW-0862">Zinc</keyword>
<evidence type="ECO:0000259" key="8">
    <source>
        <dbReference type="PROSITE" id="PS51747"/>
    </source>
</evidence>
<dbReference type="GO" id="GO:0002100">
    <property type="term" value="P:tRNA wobble adenosine to inosine editing"/>
    <property type="evidence" value="ECO:0007669"/>
    <property type="project" value="UniProtKB-UniRule"/>
</dbReference>
<evidence type="ECO:0000256" key="6">
    <source>
        <dbReference type="ARBA" id="ARBA00048045"/>
    </source>
</evidence>
<dbReference type="GO" id="GO:0008270">
    <property type="term" value="F:zinc ion binding"/>
    <property type="evidence" value="ECO:0007669"/>
    <property type="project" value="UniProtKB-UniRule"/>
</dbReference>
<evidence type="ECO:0000256" key="3">
    <source>
        <dbReference type="ARBA" id="ARBA00022723"/>
    </source>
</evidence>
<feature type="binding site" evidence="7">
    <location>
        <position position="143"/>
    </location>
    <ligand>
        <name>Zn(2+)</name>
        <dbReference type="ChEBI" id="CHEBI:29105"/>
        <note>catalytic</note>
    </ligand>
</feature>
<dbReference type="Gene3D" id="3.40.140.10">
    <property type="entry name" value="Cytidine Deaminase, domain 2"/>
    <property type="match status" value="1"/>
</dbReference>
<comment type="similarity">
    <text evidence="7">Belongs to the cytidine and deoxycytidylate deaminase family.</text>
</comment>
<gene>
    <name evidence="7 9" type="primary">tadA</name>
    <name evidence="9" type="ORF">D0436_07375</name>
</gene>
<dbReference type="PROSITE" id="PS51747">
    <property type="entry name" value="CYT_DCMP_DEAMINASES_2"/>
    <property type="match status" value="1"/>
</dbReference>
<evidence type="ECO:0000256" key="4">
    <source>
        <dbReference type="ARBA" id="ARBA00022801"/>
    </source>
</evidence>
<dbReference type="InterPro" id="IPR016193">
    <property type="entry name" value="Cytidine_deaminase-like"/>
</dbReference>
<evidence type="ECO:0000313" key="9">
    <source>
        <dbReference type="EMBL" id="QDZ90303.1"/>
    </source>
</evidence>
<dbReference type="HAMAP" id="MF_00972">
    <property type="entry name" value="tRNA_aden_deaminase"/>
    <property type="match status" value="1"/>
</dbReference>
<evidence type="ECO:0000256" key="1">
    <source>
        <dbReference type="ARBA" id="ARBA00011738"/>
    </source>
</evidence>
<name>A0A5B8QUT2_9GAMM</name>
<dbReference type="KEGG" id="sdeo:D0436_07375"/>
<comment type="cofactor">
    <cofactor evidence="7">
        <name>Zn(2+)</name>
        <dbReference type="ChEBI" id="CHEBI:29105"/>
    </cofactor>
    <text evidence="7">Binds 1 zinc ion per subunit.</text>
</comment>
<keyword evidence="2 7" id="KW-0819">tRNA processing</keyword>
<dbReference type="SUPFAM" id="SSF53927">
    <property type="entry name" value="Cytidine deaminase-like"/>
    <property type="match status" value="1"/>
</dbReference>
<feature type="domain" description="CMP/dCMP-type deaminase" evidence="8">
    <location>
        <begin position="62"/>
        <end position="174"/>
    </location>
</feature>
<dbReference type="PANTHER" id="PTHR11079:SF202">
    <property type="entry name" value="TRNA-SPECIFIC ADENOSINE DEAMINASE"/>
    <property type="match status" value="1"/>
</dbReference>
<dbReference type="EMBL" id="CP031775">
    <property type="protein sequence ID" value="QDZ90303.1"/>
    <property type="molecule type" value="Genomic_DNA"/>
</dbReference>
<organism evidence="9 10">
    <name type="scientific">Shewanella decolorationis</name>
    <dbReference type="NCBI Taxonomy" id="256839"/>
    <lineage>
        <taxon>Bacteria</taxon>
        <taxon>Pseudomonadati</taxon>
        <taxon>Pseudomonadota</taxon>
        <taxon>Gammaproteobacteria</taxon>
        <taxon>Alteromonadales</taxon>
        <taxon>Shewanellaceae</taxon>
        <taxon>Shewanella</taxon>
    </lineage>
</organism>
<dbReference type="NCBIfam" id="NF008113">
    <property type="entry name" value="PRK10860.1"/>
    <property type="match status" value="1"/>
</dbReference>
<dbReference type="Pfam" id="PF00383">
    <property type="entry name" value="dCMP_cyt_deam_1"/>
    <property type="match status" value="1"/>
</dbReference>
<comment type="function">
    <text evidence="7">Catalyzes the deamination of adenosine to inosine at the wobble position 34 of tRNA(Arg2).</text>
</comment>
<dbReference type="CDD" id="cd01285">
    <property type="entry name" value="nucleoside_deaminase"/>
    <property type="match status" value="1"/>
</dbReference>
<dbReference type="Proteomes" id="UP000321124">
    <property type="component" value="Chromosome"/>
</dbReference>
<protein>
    <recommendedName>
        <fullName evidence="7">tRNA-specific adenosine deaminase</fullName>
        <ecNumber evidence="7">3.5.4.33</ecNumber>
    </recommendedName>
</protein>
<evidence type="ECO:0000256" key="7">
    <source>
        <dbReference type="HAMAP-Rule" id="MF_00972"/>
    </source>
</evidence>
<proteinExistence type="inferred from homology"/>
<dbReference type="GO" id="GO:0052717">
    <property type="term" value="F:tRNA-specific adenosine-34 deaminase activity"/>
    <property type="evidence" value="ECO:0007669"/>
    <property type="project" value="UniProtKB-UniRule"/>
</dbReference>
<accession>A0A5B8QUT2</accession>
<comment type="catalytic activity">
    <reaction evidence="6 7">
        <text>adenosine(34) in tRNA + H2O + H(+) = inosine(34) in tRNA + NH4(+)</text>
        <dbReference type="Rhea" id="RHEA:43168"/>
        <dbReference type="Rhea" id="RHEA-COMP:10373"/>
        <dbReference type="Rhea" id="RHEA-COMP:10374"/>
        <dbReference type="ChEBI" id="CHEBI:15377"/>
        <dbReference type="ChEBI" id="CHEBI:15378"/>
        <dbReference type="ChEBI" id="CHEBI:28938"/>
        <dbReference type="ChEBI" id="CHEBI:74411"/>
        <dbReference type="ChEBI" id="CHEBI:82852"/>
        <dbReference type="EC" id="3.5.4.33"/>
    </reaction>
</comment>
<dbReference type="InterPro" id="IPR002125">
    <property type="entry name" value="CMP_dCMP_dom"/>
</dbReference>
<reference evidence="9 10" key="1">
    <citation type="journal article" date="2019" name="Ecotoxicol. Environ. Saf.">
        <title>Microbial characterization of heavy metal resistant bacterial strains isolated from an electroplating wastewater treatment plant.</title>
        <authorList>
            <person name="Cai X."/>
            <person name="Zheng X."/>
            <person name="Zhang D."/>
            <person name="Iqbal W."/>
            <person name="Liu C."/>
            <person name="Yang B."/>
            <person name="Zhao X."/>
            <person name="Lu X."/>
            <person name="Mao Y."/>
        </authorList>
    </citation>
    <scope>NUCLEOTIDE SEQUENCE [LARGE SCALE GENOMIC DNA]</scope>
    <source>
        <strain evidence="9 10">Ni1-3</strain>
    </source>
</reference>
<keyword evidence="4 7" id="KW-0378">Hydrolase</keyword>
<dbReference type="InterPro" id="IPR028883">
    <property type="entry name" value="tRNA_aden_deaminase"/>
</dbReference>
<comment type="subunit">
    <text evidence="1 7">Homodimer.</text>
</comment>
<feature type="binding site" evidence="7">
    <location>
        <position position="113"/>
    </location>
    <ligand>
        <name>Zn(2+)</name>
        <dbReference type="ChEBI" id="CHEBI:29105"/>
        <note>catalytic</note>
    </ligand>
</feature>
<dbReference type="PANTHER" id="PTHR11079">
    <property type="entry name" value="CYTOSINE DEAMINASE FAMILY MEMBER"/>
    <property type="match status" value="1"/>
</dbReference>
<sequence>MEQTKLNPKTLHAKTLSSDELSADELGADELGCDEVSGNVLVGEQPCLNQASLNQVDVEQARVDEHWMRVAMAMAEKAEAAGEVPVGAVLVKDGQQIAAGYNLSISEHDPCAHAEIQCLRAAGQTIENYRLLDTTLYVTLEPCAMCAGAMVHSRIARVVFGAKDEKTGAAGTVLNLLQHPAFNHQVEVTSGVLAQDCADQLSRFFKRRREEKKALKQAQKAQQGTLS</sequence>
<feature type="binding site" evidence="7">
    <location>
        <position position="146"/>
    </location>
    <ligand>
        <name>Zn(2+)</name>
        <dbReference type="ChEBI" id="CHEBI:29105"/>
        <note>catalytic</note>
    </ligand>
</feature>
<feature type="active site" description="Proton donor" evidence="7">
    <location>
        <position position="115"/>
    </location>
</feature>
<dbReference type="AlphaFoldDB" id="A0A5B8QUT2"/>
<evidence type="ECO:0000313" key="10">
    <source>
        <dbReference type="Proteomes" id="UP000321124"/>
    </source>
</evidence>
<dbReference type="FunFam" id="3.40.140.10:FF:000005">
    <property type="entry name" value="tRNA-specific adenosine deaminase"/>
    <property type="match status" value="1"/>
</dbReference>
<dbReference type="EC" id="3.5.4.33" evidence="7"/>
<evidence type="ECO:0000256" key="2">
    <source>
        <dbReference type="ARBA" id="ARBA00022694"/>
    </source>
</evidence>
<evidence type="ECO:0000256" key="5">
    <source>
        <dbReference type="ARBA" id="ARBA00022833"/>
    </source>
</evidence>
<keyword evidence="3 7" id="KW-0479">Metal-binding</keyword>